<dbReference type="Pfam" id="PF00933">
    <property type="entry name" value="Glyco_hydro_3"/>
    <property type="match status" value="1"/>
</dbReference>
<comment type="caution">
    <text evidence="5">The sequence shown here is derived from an EMBL/GenBank/DDBJ whole genome shotgun (WGS) entry which is preliminary data.</text>
</comment>
<evidence type="ECO:0000256" key="3">
    <source>
        <dbReference type="ARBA" id="ARBA00023295"/>
    </source>
</evidence>
<reference evidence="5 6" key="1">
    <citation type="submission" date="2018-01" db="EMBL/GenBank/DDBJ databases">
        <title>Metagenomic assembled genomes from two thermal pools in the Uzon Caldera, Kamchatka, Russia.</title>
        <authorList>
            <person name="Wilkins L."/>
            <person name="Ettinger C."/>
        </authorList>
    </citation>
    <scope>NUCLEOTIDE SEQUENCE [LARGE SCALE GENOMIC DNA]</scope>
    <source>
        <strain evidence="5">ZAV-08</strain>
    </source>
</reference>
<evidence type="ECO:0000313" key="6">
    <source>
        <dbReference type="Proteomes" id="UP000235460"/>
    </source>
</evidence>
<evidence type="ECO:0000256" key="1">
    <source>
        <dbReference type="ARBA" id="ARBA00005336"/>
    </source>
</evidence>
<accession>A0A2N7PMH3</accession>
<dbReference type="Gene3D" id="3.20.20.300">
    <property type="entry name" value="Glycoside hydrolase, family 3, N-terminal domain"/>
    <property type="match status" value="1"/>
</dbReference>
<feature type="domain" description="Glycoside hydrolase family 3 N-terminal" evidence="4">
    <location>
        <begin position="57"/>
        <end position="300"/>
    </location>
</feature>
<dbReference type="GO" id="GO:0005975">
    <property type="term" value="P:carbohydrate metabolic process"/>
    <property type="evidence" value="ECO:0007669"/>
    <property type="project" value="InterPro"/>
</dbReference>
<dbReference type="InterPro" id="IPR017853">
    <property type="entry name" value="GH"/>
</dbReference>
<dbReference type="AlphaFoldDB" id="A0A2N7PMH3"/>
<organism evidence="5 6">
    <name type="scientific">Thermodesulfobacterium geofontis</name>
    <dbReference type="NCBI Taxonomy" id="1295609"/>
    <lineage>
        <taxon>Bacteria</taxon>
        <taxon>Pseudomonadati</taxon>
        <taxon>Thermodesulfobacteriota</taxon>
        <taxon>Thermodesulfobacteria</taxon>
        <taxon>Thermodesulfobacteriales</taxon>
        <taxon>Thermodesulfobacteriaceae</taxon>
        <taxon>Thermodesulfobacterium</taxon>
    </lineage>
</organism>
<name>A0A2N7PMH3_9BACT</name>
<proteinExistence type="inferred from homology"/>
<protein>
    <recommendedName>
        <fullName evidence="4">Glycoside hydrolase family 3 N-terminal domain-containing protein</fullName>
    </recommendedName>
</protein>
<dbReference type="InterPro" id="IPR001764">
    <property type="entry name" value="Glyco_hydro_3_N"/>
</dbReference>
<dbReference type="InterPro" id="IPR036962">
    <property type="entry name" value="Glyco_hydro_3_N_sf"/>
</dbReference>
<dbReference type="GO" id="GO:0004553">
    <property type="term" value="F:hydrolase activity, hydrolyzing O-glycosyl compounds"/>
    <property type="evidence" value="ECO:0007669"/>
    <property type="project" value="InterPro"/>
</dbReference>
<gene>
    <name evidence="5" type="ORF">C0190_05675</name>
</gene>
<dbReference type="PANTHER" id="PTHR30480">
    <property type="entry name" value="BETA-HEXOSAMINIDASE-RELATED"/>
    <property type="match status" value="1"/>
</dbReference>
<dbReference type="Proteomes" id="UP000235460">
    <property type="component" value="Unassembled WGS sequence"/>
</dbReference>
<dbReference type="EMBL" id="PNIK01000078">
    <property type="protein sequence ID" value="PMP66415.1"/>
    <property type="molecule type" value="Genomic_DNA"/>
</dbReference>
<evidence type="ECO:0000259" key="4">
    <source>
        <dbReference type="Pfam" id="PF00933"/>
    </source>
</evidence>
<evidence type="ECO:0000256" key="2">
    <source>
        <dbReference type="ARBA" id="ARBA00022801"/>
    </source>
</evidence>
<dbReference type="InterPro" id="IPR050226">
    <property type="entry name" value="NagZ_Beta-hexosaminidase"/>
</dbReference>
<keyword evidence="3" id="KW-0326">Glycosidase</keyword>
<keyword evidence="2" id="KW-0378">Hydrolase</keyword>
<sequence length="309" mass="36327">MFKKIGQIFLIKPENLRDNLSFYKDLNFSNFVFFREHFIEDFDYYLFSLKERLNLKFLAVDQEGGRVCRIEGNFESPLEIAKKYLKEGEKIVRDWAKRIAFSIKKCGLNFNLSPCLDLAGEEAEEFLRGRTFGKDPNLVKKLSHIFIEEHKKEGIFICLKHFPGLGEVKIDPHKELPFKKNIEEKDLIPYKYLLEKEKINFIMTTHLVISELDSKPVTFSSKVIKILRNDLNYKGAILTDDLNMEALKNWELQERIILSLVSGHNFLIYCGKFNNLILVLEDLKSEIEKSTVLKEKIKESLFIFDKIER</sequence>
<dbReference type="SUPFAM" id="SSF51445">
    <property type="entry name" value="(Trans)glycosidases"/>
    <property type="match status" value="1"/>
</dbReference>
<dbReference type="PANTHER" id="PTHR30480:SF16">
    <property type="entry name" value="GLYCOSIDE HYDROLASE FAMILY 3 DOMAIN PROTEIN"/>
    <property type="match status" value="1"/>
</dbReference>
<evidence type="ECO:0000313" key="5">
    <source>
        <dbReference type="EMBL" id="PMP66415.1"/>
    </source>
</evidence>
<dbReference type="GO" id="GO:0009254">
    <property type="term" value="P:peptidoglycan turnover"/>
    <property type="evidence" value="ECO:0007669"/>
    <property type="project" value="TreeGrafter"/>
</dbReference>
<comment type="similarity">
    <text evidence="1">Belongs to the glycosyl hydrolase 3 family.</text>
</comment>